<feature type="domain" description="Epoxide hydrolase N-terminal" evidence="1">
    <location>
        <begin position="2"/>
        <end position="39"/>
    </location>
</feature>
<accession>A0A165NRI6</accession>
<evidence type="ECO:0000313" key="2">
    <source>
        <dbReference type="EMBL" id="KZT20002.1"/>
    </source>
</evidence>
<evidence type="ECO:0000313" key="3">
    <source>
        <dbReference type="Proteomes" id="UP000076761"/>
    </source>
</evidence>
<dbReference type="Pfam" id="PF06441">
    <property type="entry name" value="EHN"/>
    <property type="match status" value="1"/>
</dbReference>
<proteinExistence type="predicted"/>
<reference evidence="2 3" key="1">
    <citation type="journal article" date="2016" name="Mol. Biol. Evol.">
        <title>Comparative Genomics of Early-Diverging Mushroom-Forming Fungi Provides Insights into the Origins of Lignocellulose Decay Capabilities.</title>
        <authorList>
            <person name="Nagy L.G."/>
            <person name="Riley R."/>
            <person name="Tritt A."/>
            <person name="Adam C."/>
            <person name="Daum C."/>
            <person name="Floudas D."/>
            <person name="Sun H."/>
            <person name="Yadav J.S."/>
            <person name="Pangilinan J."/>
            <person name="Larsson K.H."/>
            <person name="Matsuura K."/>
            <person name="Barry K."/>
            <person name="Labutti K."/>
            <person name="Kuo R."/>
            <person name="Ohm R.A."/>
            <person name="Bhattacharya S.S."/>
            <person name="Shirouzu T."/>
            <person name="Yoshinaga Y."/>
            <person name="Martin F.M."/>
            <person name="Grigoriev I.V."/>
            <person name="Hibbett D.S."/>
        </authorList>
    </citation>
    <scope>NUCLEOTIDE SEQUENCE [LARGE SCALE GENOMIC DNA]</scope>
    <source>
        <strain evidence="2 3">HHB14362 ss-1</strain>
    </source>
</reference>
<dbReference type="AlphaFoldDB" id="A0A165NRI6"/>
<gene>
    <name evidence="2" type="ORF">NEOLEDRAFT_1076641</name>
</gene>
<dbReference type="InterPro" id="IPR010497">
    <property type="entry name" value="Epoxide_hydro_N"/>
</dbReference>
<dbReference type="InParanoid" id="A0A165NRI6"/>
<dbReference type="InterPro" id="IPR029058">
    <property type="entry name" value="AB_hydrolase_fold"/>
</dbReference>
<sequence length="53" mass="5967">DELPHSTRDIEVGGFGTLNVHYLHQSTLEDAVPLLFCHGCERTSSVWSLGRER</sequence>
<feature type="non-terminal residue" evidence="2">
    <location>
        <position position="1"/>
    </location>
</feature>
<dbReference type="Proteomes" id="UP000076761">
    <property type="component" value="Unassembled WGS sequence"/>
</dbReference>
<protein>
    <recommendedName>
        <fullName evidence="1">Epoxide hydrolase N-terminal domain-containing protein</fullName>
    </recommendedName>
</protein>
<dbReference type="EMBL" id="KV425628">
    <property type="protein sequence ID" value="KZT20002.1"/>
    <property type="molecule type" value="Genomic_DNA"/>
</dbReference>
<dbReference type="OrthoDB" id="7130006at2759"/>
<dbReference type="Gene3D" id="3.40.50.1820">
    <property type="entry name" value="alpha/beta hydrolase"/>
    <property type="match status" value="1"/>
</dbReference>
<organism evidence="2 3">
    <name type="scientific">Neolentinus lepideus HHB14362 ss-1</name>
    <dbReference type="NCBI Taxonomy" id="1314782"/>
    <lineage>
        <taxon>Eukaryota</taxon>
        <taxon>Fungi</taxon>
        <taxon>Dikarya</taxon>
        <taxon>Basidiomycota</taxon>
        <taxon>Agaricomycotina</taxon>
        <taxon>Agaricomycetes</taxon>
        <taxon>Gloeophyllales</taxon>
        <taxon>Gloeophyllaceae</taxon>
        <taxon>Neolentinus</taxon>
    </lineage>
</organism>
<evidence type="ECO:0000259" key="1">
    <source>
        <dbReference type="Pfam" id="PF06441"/>
    </source>
</evidence>
<name>A0A165NRI6_9AGAM</name>
<keyword evidence="3" id="KW-1185">Reference proteome</keyword>